<keyword evidence="2" id="KW-0472">Membrane</keyword>
<dbReference type="AlphaFoldDB" id="A0A3D9KYX2"/>
<proteinExistence type="predicted"/>
<sequence>MLITKTLGTFIATALVGFFTLMVSSPKKISKTKSKTAKTSTQSGIEEKENLFI</sequence>
<evidence type="ECO:0000313" key="4">
    <source>
        <dbReference type="Proteomes" id="UP000256779"/>
    </source>
</evidence>
<keyword evidence="4" id="KW-1185">Reference proteome</keyword>
<evidence type="ECO:0000313" key="3">
    <source>
        <dbReference type="EMBL" id="RED92788.1"/>
    </source>
</evidence>
<dbReference type="Proteomes" id="UP000256779">
    <property type="component" value="Unassembled WGS sequence"/>
</dbReference>
<protein>
    <submittedName>
        <fullName evidence="3">Uncharacterized protein</fullName>
    </submittedName>
</protein>
<feature type="region of interest" description="Disordered" evidence="1">
    <location>
        <begin position="32"/>
        <end position="53"/>
    </location>
</feature>
<gene>
    <name evidence="3" type="ORF">C7460_1285</name>
</gene>
<name>A0A3D9KYX2_MARFU</name>
<reference evidence="3 4" key="1">
    <citation type="submission" date="2018-07" db="EMBL/GenBank/DDBJ databases">
        <title>Genomic Encyclopedia of Type Strains, Phase IV (KMG-IV): sequencing the most valuable type-strain genomes for metagenomic binning, comparative biology and taxonomic classification.</title>
        <authorList>
            <person name="Goeker M."/>
        </authorList>
    </citation>
    <scope>NUCLEOTIDE SEQUENCE [LARGE SCALE GENOMIC DNA]</scope>
    <source>
        <strain evidence="3 4">DSM 4134</strain>
    </source>
</reference>
<keyword evidence="2" id="KW-1133">Transmembrane helix</keyword>
<evidence type="ECO:0000256" key="2">
    <source>
        <dbReference type="SAM" id="Phobius"/>
    </source>
</evidence>
<keyword evidence="2" id="KW-0812">Transmembrane</keyword>
<dbReference type="EMBL" id="QREG01000028">
    <property type="protein sequence ID" value="RED92788.1"/>
    <property type="molecule type" value="Genomic_DNA"/>
</dbReference>
<accession>A0A3D9KYX2</accession>
<feature type="transmembrane region" description="Helical" evidence="2">
    <location>
        <begin position="6"/>
        <end position="25"/>
    </location>
</feature>
<evidence type="ECO:0000256" key="1">
    <source>
        <dbReference type="SAM" id="MobiDB-lite"/>
    </source>
</evidence>
<organism evidence="3 4">
    <name type="scientific">Marinoscillum furvescens DSM 4134</name>
    <dbReference type="NCBI Taxonomy" id="1122208"/>
    <lineage>
        <taxon>Bacteria</taxon>
        <taxon>Pseudomonadati</taxon>
        <taxon>Bacteroidota</taxon>
        <taxon>Cytophagia</taxon>
        <taxon>Cytophagales</taxon>
        <taxon>Reichenbachiellaceae</taxon>
        <taxon>Marinoscillum</taxon>
    </lineage>
</organism>
<comment type="caution">
    <text evidence="3">The sequence shown here is derived from an EMBL/GenBank/DDBJ whole genome shotgun (WGS) entry which is preliminary data.</text>
</comment>